<comment type="caution">
    <text evidence="2">The sequence shown here is derived from an EMBL/GenBank/DDBJ whole genome shotgun (WGS) entry which is preliminary data.</text>
</comment>
<accession>A0ABS9K3H7</accession>
<gene>
    <name evidence="2" type="ORF">LZ012_12110</name>
</gene>
<protein>
    <submittedName>
        <fullName evidence="2">TIGR03016 family PEP-CTERM system-associated outer membrane protein</fullName>
    </submittedName>
</protein>
<proteinExistence type="predicted"/>
<dbReference type="InterPro" id="IPR017467">
    <property type="entry name" value="CHP03016_PEP-CTERM"/>
</dbReference>
<dbReference type="NCBIfam" id="TIGR03016">
    <property type="entry name" value="pepcterm_hypo_1"/>
    <property type="match status" value="1"/>
</dbReference>
<evidence type="ECO:0000313" key="2">
    <source>
        <dbReference type="EMBL" id="MCG2577738.1"/>
    </source>
</evidence>
<dbReference type="EMBL" id="JAKLTN010000002">
    <property type="protein sequence ID" value="MCG2577738.1"/>
    <property type="molecule type" value="Genomic_DNA"/>
</dbReference>
<organism evidence="2 3">
    <name type="scientific">Dechloromonas hankyongensis</name>
    <dbReference type="NCBI Taxonomy" id="2908002"/>
    <lineage>
        <taxon>Bacteria</taxon>
        <taxon>Pseudomonadati</taxon>
        <taxon>Pseudomonadota</taxon>
        <taxon>Betaproteobacteria</taxon>
        <taxon>Rhodocyclales</taxon>
        <taxon>Azonexaceae</taxon>
        <taxon>Dechloromonas</taxon>
    </lineage>
</organism>
<name>A0ABS9K3H7_9RHOO</name>
<feature type="compositionally biased region" description="Polar residues" evidence="1">
    <location>
        <begin position="44"/>
        <end position="62"/>
    </location>
</feature>
<feature type="region of interest" description="Disordered" evidence="1">
    <location>
        <begin position="44"/>
        <end position="66"/>
    </location>
</feature>
<sequence>MEMKKNKPLKLLNKSHLAIACFSVYSLTVWSQQAITGSALSTTPVAGDNTPQSQTGQPSALSLDNAEGEKARAFVIKPRIRLGETWSDNVDVGRSQNRKTSGLITEIAPGIHVDARTARLQAYFDYSLIGLYYTEPSGYSRTQNALNTFGTLEAISNWFYLDFSAVIAQQAISAFGTQTGSTSYQNSNSTETGTYRLSPYIRGRLGNDVNYLLRYNWSTTQASANNVSDIDLSEWSGQLSGGTAFKNLRWSVDASQQTAEYSLGRKTEAERLYATATYQIVPQFRVSLSGGQESNNYASTDQISHNTSGYGFDWNPTERTQFSVFKERRFFGNGHRINFSHRFPLTTITYTDTRDVSVLPNQFSSVGVGTIYDLVYQTALIQVAKDPSFNGNPVLIAQEAASRTNLLLLAYGIPANTQVTSSFLSSRATVQRRQQLSFVMQGARNILTLMVNRNENQSILATQAVNDDFFANNMTGIRQTGFSINLAHRLSEQSSLNVLATRQNSDSLGNNTLRTSITTYQANLISKVGSKTSATVGVRRTEFDSPSNPYVENAVLGSISITY</sequence>
<dbReference type="RefSeq" id="WP_275711072.1">
    <property type="nucleotide sequence ID" value="NZ_JAKLTN010000002.1"/>
</dbReference>
<evidence type="ECO:0000256" key="1">
    <source>
        <dbReference type="SAM" id="MobiDB-lite"/>
    </source>
</evidence>
<dbReference type="Proteomes" id="UP001165384">
    <property type="component" value="Unassembled WGS sequence"/>
</dbReference>
<reference evidence="2" key="1">
    <citation type="submission" date="2022-01" db="EMBL/GenBank/DDBJ databases">
        <authorList>
            <person name="Jo J.-H."/>
            <person name="Im W.-T."/>
        </authorList>
    </citation>
    <scope>NUCLEOTIDE SEQUENCE</scope>
    <source>
        <strain evidence="2">XY25</strain>
    </source>
</reference>
<keyword evidence="3" id="KW-1185">Reference proteome</keyword>
<evidence type="ECO:0000313" key="3">
    <source>
        <dbReference type="Proteomes" id="UP001165384"/>
    </source>
</evidence>